<proteinExistence type="predicted"/>
<dbReference type="Pfam" id="PF00581">
    <property type="entry name" value="Rhodanese"/>
    <property type="match status" value="1"/>
</dbReference>
<dbReference type="STRING" id="693977.Deipr_0105"/>
<sequence>MNIKTALFALPALLGLNACAPAAEAAYQTVDVAALHAAQAAGSYVLDVRTPAEYAEGHIEGATLIPLQELNTRTAELPKDRDIYVICRSGNRSAQASELLTGAGFERIINVAGGMGAWQAAGYPVVRP</sequence>
<accession>F0RNP7</accession>
<reference evidence="3 4" key="2">
    <citation type="journal article" date="2012" name="Stand. Genomic Sci.">
        <title>Complete genome sequence of the orange-red pigmented, radioresistant Deinococcus proteolyticus type strain (MRP(T)).</title>
        <authorList>
            <person name="Copeland A."/>
            <person name="Zeytun A."/>
            <person name="Yassawong M."/>
            <person name="Nolan M."/>
            <person name="Lucas S."/>
            <person name="Hammon N."/>
            <person name="Deshpande S."/>
            <person name="Cheng J.F."/>
            <person name="Han C."/>
            <person name="Tapia R."/>
            <person name="Goodwin L.A."/>
            <person name="Pitluck S."/>
            <person name="Mavromatis K."/>
            <person name="Liolios K."/>
            <person name="Pagani I."/>
            <person name="Ivanova N."/>
            <person name="Mikhailova N."/>
            <person name="Pati A."/>
            <person name="Chen A."/>
            <person name="Palaniappan K."/>
            <person name="Land M."/>
            <person name="Hauser L."/>
            <person name="Jeffries C.D."/>
            <person name="Brambilla E.M."/>
            <person name="Rohde M."/>
            <person name="Sikorski J."/>
            <person name="Pukall R."/>
            <person name="Goker M."/>
            <person name="Detter J.C."/>
            <person name="Woyke T."/>
            <person name="Bristow J."/>
            <person name="Eisen J.A."/>
            <person name="Markowitz V."/>
            <person name="Hugenholtz P."/>
            <person name="Kyrpides N.C."/>
            <person name="Klenk H.P."/>
            <person name="Lapidus A."/>
        </authorList>
    </citation>
    <scope>NUCLEOTIDE SEQUENCE [LARGE SCALE GENOMIC DNA]</scope>
    <source>
        <strain evidence="4">ATCC 35074 / DSM 20540 / JCM 6276 / NBRC 101906 / NCIMB 13154 / VKM Ac-1939 / CCM 2703 / MRP</strain>
    </source>
</reference>
<name>F0RNP7_DEIPM</name>
<feature type="signal peptide" evidence="1">
    <location>
        <begin position="1"/>
        <end position="25"/>
    </location>
</feature>
<organism evidence="3 4">
    <name type="scientific">Deinococcus proteolyticus (strain ATCC 35074 / DSM 20540 / JCM 6276 / NBRC 101906 / NCIMB 13154 / VKM Ac-1939 / CCM 2703 / MRP)</name>
    <dbReference type="NCBI Taxonomy" id="693977"/>
    <lineage>
        <taxon>Bacteria</taxon>
        <taxon>Thermotogati</taxon>
        <taxon>Deinococcota</taxon>
        <taxon>Deinococci</taxon>
        <taxon>Deinococcales</taxon>
        <taxon>Deinococcaceae</taxon>
        <taxon>Deinococcus</taxon>
    </lineage>
</organism>
<dbReference type="KEGG" id="dpt:Deipr_0105"/>
<evidence type="ECO:0000259" key="2">
    <source>
        <dbReference type="PROSITE" id="PS50206"/>
    </source>
</evidence>
<dbReference type="PROSITE" id="PS50206">
    <property type="entry name" value="RHODANESE_3"/>
    <property type="match status" value="1"/>
</dbReference>
<evidence type="ECO:0000313" key="4">
    <source>
        <dbReference type="Proteomes" id="UP000007718"/>
    </source>
</evidence>
<gene>
    <name evidence="3" type="ordered locus">Deipr_0105</name>
</gene>
<dbReference type="RefSeq" id="WP_013613889.1">
    <property type="nucleotide sequence ID" value="NC_015161.1"/>
</dbReference>
<dbReference type="OrthoDB" id="9800872at2"/>
<feature type="chain" id="PRO_5003256136" evidence="1">
    <location>
        <begin position="26"/>
        <end position="128"/>
    </location>
</feature>
<dbReference type="PANTHER" id="PTHR43031">
    <property type="entry name" value="FAD-DEPENDENT OXIDOREDUCTASE"/>
    <property type="match status" value="1"/>
</dbReference>
<protein>
    <submittedName>
        <fullName evidence="3">Rhodanese-like protein</fullName>
    </submittedName>
</protein>
<evidence type="ECO:0000313" key="3">
    <source>
        <dbReference type="EMBL" id="ADY25280.1"/>
    </source>
</evidence>
<keyword evidence="1" id="KW-0732">Signal</keyword>
<dbReference type="CDD" id="cd00158">
    <property type="entry name" value="RHOD"/>
    <property type="match status" value="1"/>
</dbReference>
<dbReference type="PANTHER" id="PTHR43031:SF1">
    <property type="entry name" value="PYRIDINE NUCLEOTIDE-DISULPHIDE OXIDOREDUCTASE"/>
    <property type="match status" value="1"/>
</dbReference>
<feature type="domain" description="Rhodanese" evidence="2">
    <location>
        <begin position="39"/>
        <end position="127"/>
    </location>
</feature>
<dbReference type="SUPFAM" id="SSF52821">
    <property type="entry name" value="Rhodanese/Cell cycle control phosphatase"/>
    <property type="match status" value="1"/>
</dbReference>
<keyword evidence="4" id="KW-1185">Reference proteome</keyword>
<dbReference type="Proteomes" id="UP000007718">
    <property type="component" value="Chromosome"/>
</dbReference>
<evidence type="ECO:0000256" key="1">
    <source>
        <dbReference type="SAM" id="SignalP"/>
    </source>
</evidence>
<dbReference type="Gene3D" id="3.40.250.10">
    <property type="entry name" value="Rhodanese-like domain"/>
    <property type="match status" value="1"/>
</dbReference>
<dbReference type="InterPro" id="IPR050229">
    <property type="entry name" value="GlpE_sulfurtransferase"/>
</dbReference>
<dbReference type="SMART" id="SM00450">
    <property type="entry name" value="RHOD"/>
    <property type="match status" value="1"/>
</dbReference>
<dbReference type="eggNOG" id="COG0607">
    <property type="taxonomic scope" value="Bacteria"/>
</dbReference>
<dbReference type="HOGENOM" id="CLU_089574_1_4_0"/>
<dbReference type="InterPro" id="IPR001763">
    <property type="entry name" value="Rhodanese-like_dom"/>
</dbReference>
<dbReference type="EMBL" id="CP002536">
    <property type="protein sequence ID" value="ADY25280.1"/>
    <property type="molecule type" value="Genomic_DNA"/>
</dbReference>
<dbReference type="InterPro" id="IPR036873">
    <property type="entry name" value="Rhodanese-like_dom_sf"/>
</dbReference>
<dbReference type="AlphaFoldDB" id="F0RNP7"/>
<reference evidence="4" key="1">
    <citation type="submission" date="2011-02" db="EMBL/GenBank/DDBJ databases">
        <title>The complete sequence of chromosome of Deinococcus proteolyticus DSM 20540.</title>
        <authorList>
            <consortium name="US DOE Joint Genome Institute (JGI-PGF)"/>
            <person name="Lucas S."/>
            <person name="Copeland A."/>
            <person name="Lapidus A."/>
            <person name="Bruce D."/>
            <person name="Goodwin L."/>
            <person name="Pitluck S."/>
            <person name="Kyrpides N."/>
            <person name="Mavromatis K."/>
            <person name="Pagani I."/>
            <person name="Ivanova N."/>
            <person name="Ovchinnikova G."/>
            <person name="Zeytun A."/>
            <person name="Detter J.C."/>
            <person name="Han C."/>
            <person name="Land M."/>
            <person name="Hauser L."/>
            <person name="Markowitz V."/>
            <person name="Cheng J.-F."/>
            <person name="Hugenholtz P."/>
            <person name="Woyke T."/>
            <person name="Wu D."/>
            <person name="Pukall R."/>
            <person name="Steenblock K."/>
            <person name="Brambilla E."/>
            <person name="Klenk H.-P."/>
            <person name="Eisen J.A."/>
        </authorList>
    </citation>
    <scope>NUCLEOTIDE SEQUENCE [LARGE SCALE GENOMIC DNA]</scope>
    <source>
        <strain evidence="4">ATCC 35074 / DSM 20540 / JCM 6276 / NBRC 101906 / NCIMB 13154 / VKM Ac-1939 / CCM 2703 / MRP</strain>
    </source>
</reference>
<dbReference type="FunFam" id="3.40.250.10:FF:000049">
    <property type="entry name" value="Phage shock protein E"/>
    <property type="match status" value="1"/>
</dbReference>